<dbReference type="AlphaFoldDB" id="A0AAE1GLF6"/>
<protein>
    <recommendedName>
        <fullName evidence="1">Tc1-like transposase DDE domain-containing protein</fullName>
    </recommendedName>
</protein>
<dbReference type="Proteomes" id="UP001286313">
    <property type="component" value="Unassembled WGS sequence"/>
</dbReference>
<gene>
    <name evidence="2" type="ORF">Pcinc_002407</name>
</gene>
<name>A0AAE1GLF6_PETCI</name>
<dbReference type="InterPro" id="IPR036397">
    <property type="entry name" value="RNaseH_sf"/>
</dbReference>
<reference evidence="2" key="1">
    <citation type="submission" date="2023-10" db="EMBL/GenBank/DDBJ databases">
        <title>Genome assemblies of two species of porcelain crab, Petrolisthes cinctipes and Petrolisthes manimaculis (Anomura: Porcellanidae).</title>
        <authorList>
            <person name="Angst P."/>
        </authorList>
    </citation>
    <scope>NUCLEOTIDE SEQUENCE</scope>
    <source>
        <strain evidence="2">PB745_01</strain>
        <tissue evidence="2">Gill</tissue>
    </source>
</reference>
<evidence type="ECO:0000313" key="2">
    <source>
        <dbReference type="EMBL" id="KAK3893794.1"/>
    </source>
</evidence>
<organism evidence="2 3">
    <name type="scientific">Petrolisthes cinctipes</name>
    <name type="common">Flat porcelain crab</name>
    <dbReference type="NCBI Taxonomy" id="88211"/>
    <lineage>
        <taxon>Eukaryota</taxon>
        <taxon>Metazoa</taxon>
        <taxon>Ecdysozoa</taxon>
        <taxon>Arthropoda</taxon>
        <taxon>Crustacea</taxon>
        <taxon>Multicrustacea</taxon>
        <taxon>Malacostraca</taxon>
        <taxon>Eumalacostraca</taxon>
        <taxon>Eucarida</taxon>
        <taxon>Decapoda</taxon>
        <taxon>Pleocyemata</taxon>
        <taxon>Anomura</taxon>
        <taxon>Galatheoidea</taxon>
        <taxon>Porcellanidae</taxon>
        <taxon>Petrolisthes</taxon>
    </lineage>
</organism>
<dbReference type="InterPro" id="IPR038717">
    <property type="entry name" value="Tc1-like_DDE_dom"/>
</dbReference>
<feature type="domain" description="Tc1-like transposase DDE" evidence="1">
    <location>
        <begin position="35"/>
        <end position="75"/>
    </location>
</feature>
<evidence type="ECO:0000313" key="3">
    <source>
        <dbReference type="Proteomes" id="UP001286313"/>
    </source>
</evidence>
<dbReference type="Pfam" id="PF13358">
    <property type="entry name" value="DDE_3"/>
    <property type="match status" value="1"/>
</dbReference>
<dbReference type="GO" id="GO:0003676">
    <property type="term" value="F:nucleic acid binding"/>
    <property type="evidence" value="ECO:0007669"/>
    <property type="project" value="InterPro"/>
</dbReference>
<comment type="caution">
    <text evidence="2">The sequence shown here is derived from an EMBL/GenBank/DDBJ whole genome shotgun (WGS) entry which is preliminary data.</text>
</comment>
<keyword evidence="3" id="KW-1185">Reference proteome</keyword>
<dbReference type="Gene3D" id="3.30.420.10">
    <property type="entry name" value="Ribonuclease H-like superfamily/Ribonuclease H"/>
    <property type="match status" value="1"/>
</dbReference>
<dbReference type="EMBL" id="JAWQEG010000175">
    <property type="protein sequence ID" value="KAK3893794.1"/>
    <property type="molecule type" value="Genomic_DNA"/>
</dbReference>
<evidence type="ECO:0000259" key="1">
    <source>
        <dbReference type="Pfam" id="PF13358"/>
    </source>
</evidence>
<sequence>MHGMKESGATTAAIARELGVTLKARRTTALFTQPEWVRQWFTEHPEIEVLYWPAYSPDLNPIENCWGNIVNSWDPAQERTPLQLLQHTMTEWERFRRNDGIIYKIVGSVSDRLHEVIAHDGGWTHY</sequence>
<proteinExistence type="predicted"/>
<accession>A0AAE1GLF6</accession>